<dbReference type="PANTHER" id="PTHR47424">
    <property type="entry name" value="REGULATORY PROTEIN GAL4"/>
    <property type="match status" value="1"/>
</dbReference>
<dbReference type="Pfam" id="PF04082">
    <property type="entry name" value="Fungal_trans"/>
    <property type="match status" value="1"/>
</dbReference>
<dbReference type="GO" id="GO:0000435">
    <property type="term" value="P:positive regulation of transcription from RNA polymerase II promoter by galactose"/>
    <property type="evidence" value="ECO:0007669"/>
    <property type="project" value="TreeGrafter"/>
</dbReference>
<organism evidence="6 7">
    <name type="scientific">Aspergillus nomiae NRRL (strain ATCC 15546 / NRRL 13137 / CBS 260.88 / M93)</name>
    <dbReference type="NCBI Taxonomy" id="1509407"/>
    <lineage>
        <taxon>Eukaryota</taxon>
        <taxon>Fungi</taxon>
        <taxon>Dikarya</taxon>
        <taxon>Ascomycota</taxon>
        <taxon>Pezizomycotina</taxon>
        <taxon>Eurotiomycetes</taxon>
        <taxon>Eurotiomycetidae</taxon>
        <taxon>Eurotiales</taxon>
        <taxon>Aspergillaceae</taxon>
        <taxon>Aspergillus</taxon>
        <taxon>Aspergillus subgen. Circumdati</taxon>
    </lineage>
</organism>
<feature type="region of interest" description="Disordered" evidence="4">
    <location>
        <begin position="1"/>
        <end position="29"/>
    </location>
</feature>
<evidence type="ECO:0000256" key="1">
    <source>
        <dbReference type="ARBA" id="ARBA00023015"/>
    </source>
</evidence>
<evidence type="ECO:0000259" key="5">
    <source>
        <dbReference type="Pfam" id="PF04082"/>
    </source>
</evidence>
<evidence type="ECO:0000313" key="6">
    <source>
        <dbReference type="EMBL" id="KNG90792.1"/>
    </source>
</evidence>
<feature type="region of interest" description="Disordered" evidence="4">
    <location>
        <begin position="47"/>
        <end position="75"/>
    </location>
</feature>
<dbReference type="GO" id="GO:0000981">
    <property type="term" value="F:DNA-binding transcription factor activity, RNA polymerase II-specific"/>
    <property type="evidence" value="ECO:0007669"/>
    <property type="project" value="TreeGrafter"/>
</dbReference>
<feature type="compositionally biased region" description="Polar residues" evidence="4">
    <location>
        <begin position="65"/>
        <end position="75"/>
    </location>
</feature>
<dbReference type="AlphaFoldDB" id="A0A0L1JGF4"/>
<dbReference type="GO" id="GO:0000978">
    <property type="term" value="F:RNA polymerase II cis-regulatory region sequence-specific DNA binding"/>
    <property type="evidence" value="ECO:0007669"/>
    <property type="project" value="TreeGrafter"/>
</dbReference>
<dbReference type="GO" id="GO:0008270">
    <property type="term" value="F:zinc ion binding"/>
    <property type="evidence" value="ECO:0007669"/>
    <property type="project" value="InterPro"/>
</dbReference>
<feature type="compositionally biased region" description="Polar residues" evidence="4">
    <location>
        <begin position="10"/>
        <end position="23"/>
    </location>
</feature>
<sequence length="664" mass="74217">MKGTADSCAFTPQQRGTQSTETRGPNPLQLLTPSEVDHHATAYNTLTPIEKPRLRESDDVRSTRDTTPSAGQRPTMLYSSSGERVFMGGAAAVSFLQFLQAIVKRYVGPVGFTESQNSRKMFEVDVPDTETDFFADELMETEKWALIQCFLEVSSGLLDLFSWEEINRMVKVSNSIRMPNAGQLESNVKEDLTAVYMMIAIGAQCKGRTQEDLLCAARYFSQARKMAFGGFLEDPTVYMARDFLLMAFYMFGACRRNAAFMYIGVAARASIVLGLHVSGQYRQMPAEDRARRLRIGKSIRVLDLVSSSILGRPGNTSSLRTYDIRADDFDQEASHRTLALDAAYEASSVLEAIVQRLTEGEKLDANSADHFLQSWREWSQALPDKLRLRPRKEPDLGLNPDYRENMIGNIHVACTYYFGVILVTRQSLIQHIMPQIRGKRPRKTAPRQETSEGNEKVAELSSVCTDAATYMAQMCCDAAEAGILWGNMCILKAWLFAAGLVLGFSLLAEGQTTSEICDAFHGACRLLGSLGHLSPQAAQYHRILTSFSEAIDVYRERLRRERHEARTPFVERILTLDPSSDTNGDQQNNQEPAPIAAVNGESRVGENEEESFVESLSGFLSLRETSDWPPPLGNDDLMLRLFWDGYALNFTDYLPPDETIPPPT</sequence>
<evidence type="ECO:0000313" key="7">
    <source>
        <dbReference type="Proteomes" id="UP000037505"/>
    </source>
</evidence>
<dbReference type="InterPro" id="IPR007219">
    <property type="entry name" value="XnlR_reg_dom"/>
</dbReference>
<dbReference type="GeneID" id="26802641"/>
<dbReference type="RefSeq" id="XP_015411715.1">
    <property type="nucleotide sequence ID" value="XM_015546095.1"/>
</dbReference>
<dbReference type="OrthoDB" id="4064873at2759"/>
<dbReference type="GO" id="GO:0006351">
    <property type="term" value="P:DNA-templated transcription"/>
    <property type="evidence" value="ECO:0007669"/>
    <property type="project" value="InterPro"/>
</dbReference>
<dbReference type="GO" id="GO:0005634">
    <property type="term" value="C:nucleus"/>
    <property type="evidence" value="ECO:0007669"/>
    <property type="project" value="TreeGrafter"/>
</dbReference>
<gene>
    <name evidence="6" type="ORF">ANOM_000837</name>
</gene>
<evidence type="ECO:0000256" key="2">
    <source>
        <dbReference type="ARBA" id="ARBA00023163"/>
    </source>
</evidence>
<keyword evidence="7" id="KW-1185">Reference proteome</keyword>
<feature type="compositionally biased region" description="Basic and acidic residues" evidence="4">
    <location>
        <begin position="50"/>
        <end position="64"/>
    </location>
</feature>
<evidence type="ECO:0000256" key="3">
    <source>
        <dbReference type="ARBA" id="ARBA00023242"/>
    </source>
</evidence>
<dbReference type="PANTHER" id="PTHR47424:SF9">
    <property type="entry name" value="TAH-2"/>
    <property type="match status" value="1"/>
</dbReference>
<keyword evidence="3" id="KW-0539">Nucleus</keyword>
<reference evidence="6 7" key="1">
    <citation type="submission" date="2014-06" db="EMBL/GenBank/DDBJ databases">
        <title>The Genome of the Aflatoxigenic Filamentous Fungus Aspergillus nomius.</title>
        <authorList>
            <person name="Moore M.G."/>
            <person name="Shannon B.M."/>
            <person name="Brian M.M."/>
        </authorList>
    </citation>
    <scope>NUCLEOTIDE SEQUENCE [LARGE SCALE GENOMIC DNA]</scope>
    <source>
        <strain evidence="6 7">NRRL 13137</strain>
    </source>
</reference>
<keyword evidence="2" id="KW-0804">Transcription</keyword>
<dbReference type="STRING" id="1509407.A0A0L1JGF4"/>
<dbReference type="CDD" id="cd12148">
    <property type="entry name" value="fungal_TF_MHR"/>
    <property type="match status" value="1"/>
</dbReference>
<accession>A0A0L1JGF4</accession>
<keyword evidence="1" id="KW-0805">Transcription regulation</keyword>
<comment type="caution">
    <text evidence="6">The sequence shown here is derived from an EMBL/GenBank/DDBJ whole genome shotgun (WGS) entry which is preliminary data.</text>
</comment>
<dbReference type="EMBL" id="JNOM01000009">
    <property type="protein sequence ID" value="KNG90792.1"/>
    <property type="molecule type" value="Genomic_DNA"/>
</dbReference>
<dbReference type="Proteomes" id="UP000037505">
    <property type="component" value="Unassembled WGS sequence"/>
</dbReference>
<proteinExistence type="predicted"/>
<feature type="domain" description="Xylanolytic transcriptional activator regulatory" evidence="5">
    <location>
        <begin position="185"/>
        <end position="324"/>
    </location>
</feature>
<dbReference type="InterPro" id="IPR051127">
    <property type="entry name" value="Fungal_SecMet_Regulators"/>
</dbReference>
<name>A0A0L1JGF4_ASPN3</name>
<protein>
    <recommendedName>
        <fullName evidence="5">Xylanolytic transcriptional activator regulatory domain-containing protein</fullName>
    </recommendedName>
</protein>
<evidence type="ECO:0000256" key="4">
    <source>
        <dbReference type="SAM" id="MobiDB-lite"/>
    </source>
</evidence>